<dbReference type="AlphaFoldDB" id="A0A233VFN1"/>
<dbReference type="RefSeq" id="WP_094209039.1">
    <property type="nucleotide sequence ID" value="NZ_AP031486.1"/>
</dbReference>
<reference evidence="2" key="1">
    <citation type="submission" date="2017-04" db="EMBL/GenBank/DDBJ databases">
        <title>Finegoldia magna isolated from orthopedic joint implant-associated infections.</title>
        <authorList>
            <person name="Bjorklund S."/>
            <person name="Bruggemann H."/>
            <person name="Jensen A."/>
            <person name="Hellmark B."/>
            <person name="Soderquist B."/>
        </authorList>
    </citation>
    <scope>NUCLEOTIDE SEQUENCE [LARGE SCALE GENOMIC DNA]</scope>
    <source>
        <strain evidence="2">12T273</strain>
    </source>
</reference>
<organism evidence="1 2">
    <name type="scientific">Finegoldia magna</name>
    <name type="common">Peptostreptococcus magnus</name>
    <dbReference type="NCBI Taxonomy" id="1260"/>
    <lineage>
        <taxon>Bacteria</taxon>
        <taxon>Bacillati</taxon>
        <taxon>Bacillota</taxon>
        <taxon>Tissierellia</taxon>
        <taxon>Tissierellales</taxon>
        <taxon>Peptoniphilaceae</taxon>
        <taxon>Finegoldia</taxon>
    </lineage>
</organism>
<evidence type="ECO:0000313" key="2">
    <source>
        <dbReference type="Proteomes" id="UP000215546"/>
    </source>
</evidence>
<evidence type="ECO:0000313" key="1">
    <source>
        <dbReference type="EMBL" id="OXZ31173.1"/>
    </source>
</evidence>
<proteinExistence type="predicted"/>
<dbReference type="EMBL" id="NDYE01000019">
    <property type="protein sequence ID" value="OXZ31173.1"/>
    <property type="molecule type" value="Genomic_DNA"/>
</dbReference>
<name>A0A233VFN1_FINMA</name>
<accession>A0A233VFN1</accession>
<comment type="caution">
    <text evidence="1">The sequence shown here is derived from an EMBL/GenBank/DDBJ whole genome shotgun (WGS) entry which is preliminary data.</text>
</comment>
<dbReference type="Proteomes" id="UP000215546">
    <property type="component" value="Unassembled WGS sequence"/>
</dbReference>
<protein>
    <submittedName>
        <fullName evidence="1">Uncharacterized protein</fullName>
    </submittedName>
</protein>
<sequence length="77" mass="9170">MALFGQNKTPEEKHDEKLQQFIKEYKLEDFDRKSSEEIFQASEVMTKSYFSALVKQNVIMIKQLNKLNENIEKLLDK</sequence>
<gene>
    <name evidence="1" type="ORF">B9N55_08810</name>
</gene>